<keyword evidence="4 7" id="KW-0812">Transmembrane</keyword>
<comment type="similarity">
    <text evidence="2">Belongs to the FliQ/MopD/SpaQ family.</text>
</comment>
<evidence type="ECO:0000256" key="5">
    <source>
        <dbReference type="ARBA" id="ARBA00022989"/>
    </source>
</evidence>
<keyword evidence="8" id="KW-0969">Cilium</keyword>
<keyword evidence="8" id="KW-0282">Flagellum</keyword>
<dbReference type="Proteomes" id="UP000595362">
    <property type="component" value="Chromosome"/>
</dbReference>
<keyword evidence="8" id="KW-0966">Cell projection</keyword>
<evidence type="ECO:0000256" key="6">
    <source>
        <dbReference type="ARBA" id="ARBA00023136"/>
    </source>
</evidence>
<organism evidence="8 9">
    <name type="scientific">Micavibrio aeruginosavorus</name>
    <dbReference type="NCBI Taxonomy" id="349221"/>
    <lineage>
        <taxon>Bacteria</taxon>
        <taxon>Pseudomonadati</taxon>
        <taxon>Bdellovibrionota</taxon>
        <taxon>Bdellovibrionia</taxon>
        <taxon>Bdellovibrionales</taxon>
        <taxon>Pseudobdellovibrionaceae</taxon>
        <taxon>Micavibrio</taxon>
    </lineage>
</organism>
<dbReference type="PANTHER" id="PTHR34040:SF2">
    <property type="entry name" value="FLAGELLAR BIOSYNTHETIC PROTEIN FLIQ"/>
    <property type="match status" value="1"/>
</dbReference>
<dbReference type="PIRSF" id="PIRSF004669">
    <property type="entry name" value="FliQ"/>
    <property type="match status" value="1"/>
</dbReference>
<accession>A0A7T5UG42</accession>
<name>A0A7T5UG42_9BACT</name>
<dbReference type="PRINTS" id="PR00952">
    <property type="entry name" value="TYPE3IMQPROT"/>
</dbReference>
<evidence type="ECO:0000256" key="3">
    <source>
        <dbReference type="ARBA" id="ARBA00022475"/>
    </source>
</evidence>
<sequence>MNQTEIIEVVREAILISIQLGTPVMMIGLVVGLAIALLQALTQIQEITLVFVPKIVAMMLAVFVLFPGFVATLIAFTQALADRMIALN</sequence>
<evidence type="ECO:0000256" key="2">
    <source>
        <dbReference type="ARBA" id="ARBA00006156"/>
    </source>
</evidence>
<evidence type="ECO:0000313" key="9">
    <source>
        <dbReference type="Proteomes" id="UP000595362"/>
    </source>
</evidence>
<reference evidence="8 9" key="1">
    <citation type="submission" date="2020-07" db="EMBL/GenBank/DDBJ databases">
        <title>Huge and variable diversity of episymbiotic CPR bacteria and DPANN archaea in groundwater ecosystems.</title>
        <authorList>
            <person name="He C.Y."/>
            <person name="Keren R."/>
            <person name="Whittaker M."/>
            <person name="Farag I.F."/>
            <person name="Doudna J."/>
            <person name="Cate J.H.D."/>
            <person name="Banfield J.F."/>
        </authorList>
    </citation>
    <scope>NUCLEOTIDE SEQUENCE [LARGE SCALE GENOMIC DNA]</scope>
    <source>
        <strain evidence="8">NC_groundwater_70_Ag_B-0.1um_54_66</strain>
    </source>
</reference>
<protein>
    <submittedName>
        <fullName evidence="8">Flagellar biosynthetic protein FliQ</fullName>
    </submittedName>
</protein>
<feature type="transmembrane region" description="Helical" evidence="7">
    <location>
        <begin position="12"/>
        <end position="35"/>
    </location>
</feature>
<evidence type="ECO:0000313" key="8">
    <source>
        <dbReference type="EMBL" id="QQG35854.1"/>
    </source>
</evidence>
<feature type="transmembrane region" description="Helical" evidence="7">
    <location>
        <begin position="55"/>
        <end position="76"/>
    </location>
</feature>
<dbReference type="Pfam" id="PF01313">
    <property type="entry name" value="Bac_export_3"/>
    <property type="match status" value="1"/>
</dbReference>
<keyword evidence="6 7" id="KW-0472">Membrane</keyword>
<evidence type="ECO:0000256" key="4">
    <source>
        <dbReference type="ARBA" id="ARBA00022692"/>
    </source>
</evidence>
<dbReference type="GO" id="GO:0005886">
    <property type="term" value="C:plasma membrane"/>
    <property type="evidence" value="ECO:0007669"/>
    <property type="project" value="UniProtKB-SubCell"/>
</dbReference>
<dbReference type="EMBL" id="CP066681">
    <property type="protein sequence ID" value="QQG35854.1"/>
    <property type="molecule type" value="Genomic_DNA"/>
</dbReference>
<dbReference type="PANTHER" id="PTHR34040">
    <property type="entry name" value="FLAGELLAR BIOSYNTHETIC PROTEIN FLIQ"/>
    <property type="match status" value="1"/>
</dbReference>
<evidence type="ECO:0000256" key="1">
    <source>
        <dbReference type="ARBA" id="ARBA00004651"/>
    </source>
</evidence>
<keyword evidence="5 7" id="KW-1133">Transmembrane helix</keyword>
<proteinExistence type="inferred from homology"/>
<evidence type="ECO:0000256" key="7">
    <source>
        <dbReference type="SAM" id="Phobius"/>
    </source>
</evidence>
<dbReference type="AlphaFoldDB" id="A0A7T5UG42"/>
<dbReference type="InterPro" id="IPR002191">
    <property type="entry name" value="Bac_export_3"/>
</dbReference>
<keyword evidence="3" id="KW-1003">Cell membrane</keyword>
<gene>
    <name evidence="8" type="ORF">HYS17_10180</name>
</gene>
<dbReference type="GO" id="GO:0009306">
    <property type="term" value="P:protein secretion"/>
    <property type="evidence" value="ECO:0007669"/>
    <property type="project" value="InterPro"/>
</dbReference>
<comment type="subcellular location">
    <subcellularLocation>
        <location evidence="1">Cell membrane</location>
        <topology evidence="1">Multi-pass membrane protein</topology>
    </subcellularLocation>
</comment>